<feature type="compositionally biased region" description="Polar residues" evidence="1">
    <location>
        <begin position="598"/>
        <end position="614"/>
    </location>
</feature>
<dbReference type="InterPro" id="IPR035969">
    <property type="entry name" value="Rab-GAP_TBC_sf"/>
</dbReference>
<feature type="region of interest" description="Disordered" evidence="1">
    <location>
        <begin position="1222"/>
        <end position="1248"/>
    </location>
</feature>
<dbReference type="SUPFAM" id="SSF50998">
    <property type="entry name" value="Quinoprotein alcohol dehydrogenase-like"/>
    <property type="match status" value="1"/>
</dbReference>
<dbReference type="OrthoDB" id="44736at2759"/>
<dbReference type="STRING" id="6573.A0A210QIA2"/>
<keyword evidence="5" id="KW-1185">Reference proteome</keyword>
<feature type="compositionally biased region" description="Low complexity" evidence="1">
    <location>
        <begin position="1225"/>
        <end position="1248"/>
    </location>
</feature>
<evidence type="ECO:0000313" key="5">
    <source>
        <dbReference type="Proteomes" id="UP000242188"/>
    </source>
</evidence>
<comment type="caution">
    <text evidence="4">The sequence shown here is derived from an EMBL/GenBank/DDBJ whole genome shotgun (WGS) entry which is preliminary data.</text>
</comment>
<sequence>MVANRREYVASLECVGCLTLEPAAVMLLLSWASSFLLQGANTNRITLLRIWDCFLLEGPKVLFRFTLAILKINEKEILQKNDTISIMRHLKASAKLTFDADTLIKVAFEDIKGFPRRQDMATKQACYLKTLMDKNKQKELQRLVYTEREHLYLKMENETGNYMGIGSAVALEDGKVWVCYGDQNVGKVSKITCEEGLMYDINLEFDSRVMCLYPVNNNIVLLGTLSWMLHAYNTKTRDNLWKLQLHDAILSLCCYDDKEGIVTRHFAGLADGTLAVMEQSNLEKTIPDSDIMYIPIGQAPISCLLLLGDQLWTASGNTVSIIHARTLDTMDNFTVSVNPYDHILSLIEGQYGVWIILRGSSILELWDPKTLNCKMLYDTRTDRYPQLRKEDDTYFNRARITAVVDIGQCVWVGTGEGNLIIYEVSEQANLKTPTDQSPSTETMSSLLSNPVPPFSVKKKFSRCAGDPRVNGGCRTKEKVSLAGDKAVRTSKSLVNESHVTSPATSSNQVSTTTTSDAASTGTSTPRMLSPRAKAGQANSSNSRGNTSEGSGRQASTEVDKPLAVMEHSSSEESVRKNSTKTSCKHRPQRESLKGYRKSGTTQKARDITNGTHSTDVTKIESLDLAGSPESLGSIHSFDDTENIKGNQESVENVSQISQQTMSEDSTRQRKVGVVQLKPPMLQNNEDSESKSGPACKDPYQCDLKEPKSHDACLSKDLSCHGNKSEDVLYPSEDRACETDRNVADNNCLSEAEVAANTLAEGEAFPVLQDTLTLNDIDHSQLNKVMSRHHKVNKWLSSLEGPVERDMSAVSDKTREHTQETNVDFELTNGQASEEEILLLQKPKSSSSEEVYYVADEEVSHSSELAASLEEGQSDVCDAVNPDPSFDSMKKMFRCDSLESEGVSSVSDKVVDNHVISSNPELKYRLDFSGLHIETDSEMDMSKHNSRCGSISDMSYFNSRQNSLDGRQINLSQFNSRLLSLDSRQSSLDGVLFHGIDTNKVSQADLIRMDNWSLSVSASPSVSSSEPRLLDQMQTHTLVSRKLSLSGKRREMIDWGDLYSCGKQSSGSPISSADQKVQDFLRTPSISSRPSSLWSSYENISTPSQADEDTDSVGMGKRLVPVQSIISHSASSASLCSTTPEVFFTTELSLQMKVKIADKPVRSFLKTSCNGSPVLLSFSGCYGDDEAALKWRQDPNERLWTNEPIVEICPKTKLTRLPSYMRGRLSSTSSHNSQSSNFSFHSASSRPHT</sequence>
<evidence type="ECO:0000313" key="4">
    <source>
        <dbReference type="EMBL" id="OWF48518.1"/>
    </source>
</evidence>
<dbReference type="SUPFAM" id="SSF47923">
    <property type="entry name" value="Ypt/Rab-GAP domain of gyp1p"/>
    <property type="match status" value="1"/>
</dbReference>
<dbReference type="GO" id="GO:0031267">
    <property type="term" value="F:small GTPase binding"/>
    <property type="evidence" value="ECO:0007669"/>
    <property type="project" value="TreeGrafter"/>
</dbReference>
<dbReference type="PANTHER" id="PTHR47219">
    <property type="entry name" value="RAB GTPASE-ACTIVATING PROTEIN 1-LIKE"/>
    <property type="match status" value="1"/>
</dbReference>
<dbReference type="Gene3D" id="1.10.472.80">
    <property type="entry name" value="Ypt/Rab-GAP domain of gyp1p, domain 3"/>
    <property type="match status" value="1"/>
</dbReference>
<protein>
    <submittedName>
        <fullName evidence="4">TBC1 domain family member 2B</fullName>
    </submittedName>
</protein>
<feature type="domain" description="LRRK2 beta-propeller" evidence="3">
    <location>
        <begin position="173"/>
        <end position="446"/>
    </location>
</feature>
<feature type="region of interest" description="Disordered" evidence="1">
    <location>
        <begin position="489"/>
        <end position="614"/>
    </location>
</feature>
<dbReference type="InterPro" id="IPR056602">
    <property type="entry name" value="Beta-prop_LRRK2"/>
</dbReference>
<dbReference type="GO" id="GO:0005096">
    <property type="term" value="F:GTPase activator activity"/>
    <property type="evidence" value="ECO:0007669"/>
    <property type="project" value="TreeGrafter"/>
</dbReference>
<evidence type="ECO:0000259" key="2">
    <source>
        <dbReference type="Pfam" id="PF00566"/>
    </source>
</evidence>
<feature type="compositionally biased region" description="Low complexity" evidence="1">
    <location>
        <begin position="504"/>
        <end position="524"/>
    </location>
</feature>
<dbReference type="Pfam" id="PF23748">
    <property type="entry name" value="Beta-prop_LRRK2"/>
    <property type="match status" value="1"/>
</dbReference>
<dbReference type="Pfam" id="PF00566">
    <property type="entry name" value="RabGAP-TBC"/>
    <property type="match status" value="1"/>
</dbReference>
<gene>
    <name evidence="4" type="ORF">KP79_PYT03592</name>
</gene>
<dbReference type="Proteomes" id="UP000242188">
    <property type="component" value="Unassembled WGS sequence"/>
</dbReference>
<proteinExistence type="predicted"/>
<organism evidence="4 5">
    <name type="scientific">Mizuhopecten yessoensis</name>
    <name type="common">Japanese scallop</name>
    <name type="synonym">Patinopecten yessoensis</name>
    <dbReference type="NCBI Taxonomy" id="6573"/>
    <lineage>
        <taxon>Eukaryota</taxon>
        <taxon>Metazoa</taxon>
        <taxon>Spiralia</taxon>
        <taxon>Lophotrochozoa</taxon>
        <taxon>Mollusca</taxon>
        <taxon>Bivalvia</taxon>
        <taxon>Autobranchia</taxon>
        <taxon>Pteriomorphia</taxon>
        <taxon>Pectinida</taxon>
        <taxon>Pectinoidea</taxon>
        <taxon>Pectinidae</taxon>
        <taxon>Mizuhopecten</taxon>
    </lineage>
</organism>
<evidence type="ECO:0000259" key="3">
    <source>
        <dbReference type="Pfam" id="PF23748"/>
    </source>
</evidence>
<name>A0A210QIA2_MIZYE</name>
<feature type="domain" description="Rab-GAP TBC" evidence="2">
    <location>
        <begin position="29"/>
        <end position="78"/>
    </location>
</feature>
<dbReference type="InterPro" id="IPR000195">
    <property type="entry name" value="Rab-GAP-TBC_dom"/>
</dbReference>
<feature type="compositionally biased region" description="Polar residues" evidence="1">
    <location>
        <begin position="648"/>
        <end position="663"/>
    </location>
</feature>
<feature type="region of interest" description="Disordered" evidence="1">
    <location>
        <begin position="648"/>
        <end position="670"/>
    </location>
</feature>
<dbReference type="AlphaFoldDB" id="A0A210QIA2"/>
<dbReference type="InterPro" id="IPR050302">
    <property type="entry name" value="Rab_GAP_TBC_domain"/>
</dbReference>
<feature type="compositionally biased region" description="Polar residues" evidence="1">
    <location>
        <begin position="489"/>
        <end position="503"/>
    </location>
</feature>
<accession>A0A210QIA2</accession>
<dbReference type="PANTHER" id="PTHR47219:SF20">
    <property type="entry name" value="TBC1 DOMAIN FAMILY MEMBER 2B"/>
    <property type="match status" value="1"/>
</dbReference>
<dbReference type="EMBL" id="NEDP02003511">
    <property type="protein sequence ID" value="OWF48518.1"/>
    <property type="molecule type" value="Genomic_DNA"/>
</dbReference>
<feature type="region of interest" description="Disordered" evidence="1">
    <location>
        <begin position="431"/>
        <end position="450"/>
    </location>
</feature>
<feature type="compositionally biased region" description="Polar residues" evidence="1">
    <location>
        <begin position="536"/>
        <end position="556"/>
    </location>
</feature>
<evidence type="ECO:0000256" key="1">
    <source>
        <dbReference type="SAM" id="MobiDB-lite"/>
    </source>
</evidence>
<feature type="compositionally biased region" description="Polar residues" evidence="1">
    <location>
        <begin position="431"/>
        <end position="448"/>
    </location>
</feature>
<dbReference type="InterPro" id="IPR011047">
    <property type="entry name" value="Quinoprotein_ADH-like_sf"/>
</dbReference>
<reference evidence="4 5" key="1">
    <citation type="journal article" date="2017" name="Nat. Ecol. Evol.">
        <title>Scallop genome provides insights into evolution of bilaterian karyotype and development.</title>
        <authorList>
            <person name="Wang S."/>
            <person name="Zhang J."/>
            <person name="Jiao W."/>
            <person name="Li J."/>
            <person name="Xun X."/>
            <person name="Sun Y."/>
            <person name="Guo X."/>
            <person name="Huan P."/>
            <person name="Dong B."/>
            <person name="Zhang L."/>
            <person name="Hu X."/>
            <person name="Sun X."/>
            <person name="Wang J."/>
            <person name="Zhao C."/>
            <person name="Wang Y."/>
            <person name="Wang D."/>
            <person name="Huang X."/>
            <person name="Wang R."/>
            <person name="Lv J."/>
            <person name="Li Y."/>
            <person name="Zhang Z."/>
            <person name="Liu B."/>
            <person name="Lu W."/>
            <person name="Hui Y."/>
            <person name="Liang J."/>
            <person name="Zhou Z."/>
            <person name="Hou R."/>
            <person name="Li X."/>
            <person name="Liu Y."/>
            <person name="Li H."/>
            <person name="Ning X."/>
            <person name="Lin Y."/>
            <person name="Zhao L."/>
            <person name="Xing Q."/>
            <person name="Dou J."/>
            <person name="Li Y."/>
            <person name="Mao J."/>
            <person name="Guo H."/>
            <person name="Dou H."/>
            <person name="Li T."/>
            <person name="Mu C."/>
            <person name="Jiang W."/>
            <person name="Fu Q."/>
            <person name="Fu X."/>
            <person name="Miao Y."/>
            <person name="Liu J."/>
            <person name="Yu Q."/>
            <person name="Li R."/>
            <person name="Liao H."/>
            <person name="Li X."/>
            <person name="Kong Y."/>
            <person name="Jiang Z."/>
            <person name="Chourrout D."/>
            <person name="Li R."/>
            <person name="Bao Z."/>
        </authorList>
    </citation>
    <scope>NUCLEOTIDE SEQUENCE [LARGE SCALE GENOMIC DNA]</scope>
    <source>
        <strain evidence="4 5">PY_sf001</strain>
    </source>
</reference>